<evidence type="ECO:0000256" key="1">
    <source>
        <dbReference type="SAM" id="MobiDB-lite"/>
    </source>
</evidence>
<protein>
    <submittedName>
        <fullName evidence="2">Uncharacterized protein</fullName>
    </submittedName>
</protein>
<keyword evidence="3" id="KW-1185">Reference proteome</keyword>
<gene>
    <name evidence="2" type="ORF">BGZ65_004998</name>
</gene>
<dbReference type="AlphaFoldDB" id="A0A9P6M8Q5"/>
<reference evidence="2" key="1">
    <citation type="journal article" date="2020" name="Fungal Divers.">
        <title>Resolving the Mortierellaceae phylogeny through synthesis of multi-gene phylogenetics and phylogenomics.</title>
        <authorList>
            <person name="Vandepol N."/>
            <person name="Liber J."/>
            <person name="Desiro A."/>
            <person name="Na H."/>
            <person name="Kennedy M."/>
            <person name="Barry K."/>
            <person name="Grigoriev I.V."/>
            <person name="Miller A.N."/>
            <person name="O'Donnell K."/>
            <person name="Stajich J.E."/>
            <person name="Bonito G."/>
        </authorList>
    </citation>
    <scope>NUCLEOTIDE SEQUENCE</scope>
    <source>
        <strain evidence="2">MES-2147</strain>
    </source>
</reference>
<evidence type="ECO:0000313" key="2">
    <source>
        <dbReference type="EMBL" id="KAF9980522.1"/>
    </source>
</evidence>
<dbReference type="Proteomes" id="UP000749646">
    <property type="component" value="Unassembled WGS sequence"/>
</dbReference>
<dbReference type="EMBL" id="JAAAHW010003832">
    <property type="protein sequence ID" value="KAF9980522.1"/>
    <property type="molecule type" value="Genomic_DNA"/>
</dbReference>
<feature type="region of interest" description="Disordered" evidence="1">
    <location>
        <begin position="35"/>
        <end position="80"/>
    </location>
</feature>
<proteinExistence type="predicted"/>
<evidence type="ECO:0000313" key="3">
    <source>
        <dbReference type="Proteomes" id="UP000749646"/>
    </source>
</evidence>
<organism evidence="2 3">
    <name type="scientific">Modicella reniformis</name>
    <dbReference type="NCBI Taxonomy" id="1440133"/>
    <lineage>
        <taxon>Eukaryota</taxon>
        <taxon>Fungi</taxon>
        <taxon>Fungi incertae sedis</taxon>
        <taxon>Mucoromycota</taxon>
        <taxon>Mortierellomycotina</taxon>
        <taxon>Mortierellomycetes</taxon>
        <taxon>Mortierellales</taxon>
        <taxon>Mortierellaceae</taxon>
        <taxon>Modicella</taxon>
    </lineage>
</organism>
<name>A0A9P6M8Q5_9FUNG</name>
<feature type="compositionally biased region" description="Basic residues" evidence="1">
    <location>
        <begin position="56"/>
        <end position="76"/>
    </location>
</feature>
<dbReference type="OrthoDB" id="2340231at2759"/>
<sequence length="113" mass="12901">MSQRPAVTHRISYVLRKDENRNAHLLGVNALALDTTTPTVNPPVRPAQDDHEHAHDLHHHRHHQHQHHEGRRRSKYRVPGGILYTGGRDGMIAAWDLHFEVRLPPPRSVSHGA</sequence>
<comment type="caution">
    <text evidence="2">The sequence shown here is derived from an EMBL/GenBank/DDBJ whole genome shotgun (WGS) entry which is preliminary data.</text>
</comment>
<accession>A0A9P6M8Q5</accession>